<gene>
    <name evidence="2" type="ORF">H8S01_02555</name>
</gene>
<reference evidence="2 3" key="1">
    <citation type="submission" date="2020-08" db="EMBL/GenBank/DDBJ databases">
        <title>Genome public.</title>
        <authorList>
            <person name="Liu C."/>
            <person name="Sun Q."/>
        </authorList>
    </citation>
    <scope>NUCLEOTIDE SEQUENCE [LARGE SCALE GENOMIC DNA]</scope>
    <source>
        <strain evidence="2 3">NSJ-43</strain>
    </source>
</reference>
<sequence>MRKYRKINRKCTRLTAAVLCGAFIAVGIVGCGRKTEAVITPDGEEITEAVKEYETLGQSSAKKFSYDDLTVGAVHYKMTESQVKVLLGEPSVVYDSQEKDKTQTDVSERIYSYNDLTLVFSKIGDEYILTAAASVRDEDLFSRGLRVGNTLDDILKAYYRDSDCMNKNYYSQDKSVLFGKFLYGSYTIDSLDTVKPKGKVEYGLINLNGNTSLEAAESYIVEMTYFEPPYKNGTATVDDDFAQIAFDVDQNRKITAIRWYYYPQQD</sequence>
<name>A0ABR7FXE2_9FIRM</name>
<keyword evidence="1" id="KW-0732">Signal</keyword>
<evidence type="ECO:0000313" key="3">
    <source>
        <dbReference type="Proteomes" id="UP000628463"/>
    </source>
</evidence>
<dbReference type="EMBL" id="JACOPD010000001">
    <property type="protein sequence ID" value="MBC5679845.1"/>
    <property type="molecule type" value="Genomic_DNA"/>
</dbReference>
<keyword evidence="3" id="KW-1185">Reference proteome</keyword>
<dbReference type="RefSeq" id="WP_021865256.1">
    <property type="nucleotide sequence ID" value="NZ_JACOPD010000001.1"/>
</dbReference>
<comment type="caution">
    <text evidence="2">The sequence shown here is derived from an EMBL/GenBank/DDBJ whole genome shotgun (WGS) entry which is preliminary data.</text>
</comment>
<evidence type="ECO:0000313" key="2">
    <source>
        <dbReference type="EMBL" id="MBC5679845.1"/>
    </source>
</evidence>
<dbReference type="Proteomes" id="UP000628463">
    <property type="component" value="Unassembled WGS sequence"/>
</dbReference>
<dbReference type="PROSITE" id="PS51257">
    <property type="entry name" value="PROKAR_LIPOPROTEIN"/>
    <property type="match status" value="1"/>
</dbReference>
<protein>
    <submittedName>
        <fullName evidence="2">Uncharacterized protein</fullName>
    </submittedName>
</protein>
<proteinExistence type="predicted"/>
<feature type="chain" id="PRO_5046068620" evidence="1">
    <location>
        <begin position="28"/>
        <end position="266"/>
    </location>
</feature>
<accession>A0ABR7FXE2</accession>
<feature type="signal peptide" evidence="1">
    <location>
        <begin position="1"/>
        <end position="27"/>
    </location>
</feature>
<evidence type="ECO:0000256" key="1">
    <source>
        <dbReference type="SAM" id="SignalP"/>
    </source>
</evidence>
<organism evidence="2 3">
    <name type="scientific">Lachnospira hominis</name>
    <name type="common">ex Liu et al. 2021</name>
    <dbReference type="NCBI Taxonomy" id="2763051"/>
    <lineage>
        <taxon>Bacteria</taxon>
        <taxon>Bacillati</taxon>
        <taxon>Bacillota</taxon>
        <taxon>Clostridia</taxon>
        <taxon>Lachnospirales</taxon>
        <taxon>Lachnospiraceae</taxon>
        <taxon>Lachnospira</taxon>
    </lineage>
</organism>